<evidence type="ECO:0000256" key="2">
    <source>
        <dbReference type="SAM" id="SignalP"/>
    </source>
</evidence>
<reference evidence="3" key="1">
    <citation type="submission" date="2021-01" db="EMBL/GenBank/DDBJ databases">
        <authorList>
            <person name="Corre E."/>
            <person name="Pelletier E."/>
            <person name="Niang G."/>
            <person name="Scheremetjew M."/>
            <person name="Finn R."/>
            <person name="Kale V."/>
            <person name="Holt S."/>
            <person name="Cochrane G."/>
            <person name="Meng A."/>
            <person name="Brown T."/>
            <person name="Cohen L."/>
        </authorList>
    </citation>
    <scope>NUCLEOTIDE SEQUENCE</scope>
    <source>
        <strain evidence="3">Clade-D-RCC1621</strain>
    </source>
</reference>
<dbReference type="AlphaFoldDB" id="A0A7S0WEB9"/>
<dbReference type="Pfam" id="PF05753">
    <property type="entry name" value="TRAP_beta"/>
    <property type="match status" value="1"/>
</dbReference>
<dbReference type="PANTHER" id="PTHR12861:SF3">
    <property type="entry name" value="TRANSLOCON-ASSOCIATED PROTEIN SUBUNIT BETA"/>
    <property type="match status" value="1"/>
</dbReference>
<keyword evidence="1" id="KW-1133">Transmembrane helix</keyword>
<evidence type="ECO:0008006" key="4">
    <source>
        <dbReference type="Google" id="ProtNLM"/>
    </source>
</evidence>
<name>A0A7S0WEB9_9CHLO</name>
<evidence type="ECO:0000313" key="3">
    <source>
        <dbReference type="EMBL" id="CAD8812968.1"/>
    </source>
</evidence>
<keyword evidence="1" id="KW-0812">Transmembrane</keyword>
<dbReference type="GO" id="GO:0005783">
    <property type="term" value="C:endoplasmic reticulum"/>
    <property type="evidence" value="ECO:0007669"/>
    <property type="project" value="TreeGrafter"/>
</dbReference>
<dbReference type="EMBL" id="HBFO01005836">
    <property type="protein sequence ID" value="CAD8812968.1"/>
    <property type="molecule type" value="Transcribed_RNA"/>
</dbReference>
<evidence type="ECO:0000256" key="1">
    <source>
        <dbReference type="SAM" id="Phobius"/>
    </source>
</evidence>
<dbReference type="PANTHER" id="PTHR12861">
    <property type="entry name" value="TRANSLOCON-ASSOCIATED PROTEIN, BETA SUBUNIT PRECURSOR TRAP-BETA SIGNAL SEQUENCE RECEPTOR BETA SUBUNIT"/>
    <property type="match status" value="1"/>
</dbReference>
<proteinExistence type="predicted"/>
<keyword evidence="1" id="KW-0472">Membrane</keyword>
<feature type="transmembrane region" description="Helical" evidence="1">
    <location>
        <begin position="187"/>
        <end position="208"/>
    </location>
</feature>
<organism evidence="3">
    <name type="scientific">Ostreococcus mediterraneus</name>
    <dbReference type="NCBI Taxonomy" id="1486918"/>
    <lineage>
        <taxon>Eukaryota</taxon>
        <taxon>Viridiplantae</taxon>
        <taxon>Chlorophyta</taxon>
        <taxon>Mamiellophyceae</taxon>
        <taxon>Mamiellales</taxon>
        <taxon>Bathycoccaceae</taxon>
        <taxon>Ostreococcus</taxon>
    </lineage>
</organism>
<feature type="chain" id="PRO_5031202455" description="Translocon-associated protein subunit beta" evidence="2">
    <location>
        <begin position="33"/>
        <end position="230"/>
    </location>
</feature>
<feature type="signal peptide" evidence="2">
    <location>
        <begin position="1"/>
        <end position="32"/>
    </location>
</feature>
<accession>A0A7S0WEB9</accession>
<sequence length="230" mass="24310">MPGRRSNTRASYARTFTAVATLALAIAGGARAQMDDDADAPKNAHVLAHKSVVDALCVEGQNMTIKIALHNAGGTAARKVKVVDEGFDSENFELITGSESLTANFETLVPGASESYSFVVVPKTSGSFYGGAASVQYLGSSGREVTHGKSNVVDAIPVYTTTQKNIFTALKVGKYVTLGACKTMEDWLKYGTIIGTVVGVLALNWLALKVKKGVAAMRRRYAVAALSKQD</sequence>
<keyword evidence="2" id="KW-0732">Signal</keyword>
<protein>
    <recommendedName>
        <fullName evidence="4">Translocon-associated protein subunit beta</fullName>
    </recommendedName>
</protein>
<gene>
    <name evidence="3" type="ORF">OMED0930_LOCUS4063</name>
</gene>